<organism evidence="1 2">
    <name type="scientific">Pediococcus pentosaceus</name>
    <dbReference type="NCBI Taxonomy" id="1255"/>
    <lineage>
        <taxon>Bacteria</taxon>
        <taxon>Bacillati</taxon>
        <taxon>Bacillota</taxon>
        <taxon>Bacilli</taxon>
        <taxon>Lactobacillales</taxon>
        <taxon>Lactobacillaceae</taxon>
        <taxon>Pediococcus</taxon>
    </lineage>
</organism>
<accession>A0A1Y0VR19</accession>
<evidence type="ECO:0000313" key="2">
    <source>
        <dbReference type="Proteomes" id="UP000196118"/>
    </source>
</evidence>
<proteinExistence type="predicted"/>
<reference evidence="1 2" key="1">
    <citation type="submission" date="2017-05" db="EMBL/GenBank/DDBJ databases">
        <title>Genome sequence of Pediococcus pentosaceus strain SRCM100892.</title>
        <authorList>
            <person name="Cho S.H."/>
        </authorList>
    </citation>
    <scope>NUCLEOTIDE SEQUENCE [LARGE SCALE GENOMIC DNA]</scope>
    <source>
        <strain evidence="1 2">SRCM100892</strain>
    </source>
</reference>
<dbReference type="EMBL" id="CP021474">
    <property type="protein sequence ID" value="ARW20641.1"/>
    <property type="molecule type" value="Genomic_DNA"/>
</dbReference>
<evidence type="ECO:0000313" key="1">
    <source>
        <dbReference type="EMBL" id="ARW20641.1"/>
    </source>
</evidence>
<sequence length="61" mass="7188">MDYNNTSFSLEQKAAIRAYEKENIHYRGGSFINLNKRSIHSKTKSKLLKELNRIERETTTL</sequence>
<protein>
    <submittedName>
        <fullName evidence="1">Uncharacterized protein</fullName>
    </submittedName>
</protein>
<dbReference type="RefSeq" id="WP_094104800.1">
    <property type="nucleotide sequence ID" value="NZ_CP085178.1"/>
</dbReference>
<dbReference type="AlphaFoldDB" id="A0A1Y0VR19"/>
<name>A0A1Y0VR19_PEDPE</name>
<gene>
    <name evidence="1" type="ORF">S100892_02106</name>
</gene>
<dbReference type="Proteomes" id="UP000196118">
    <property type="component" value="Chromosome"/>
</dbReference>